<dbReference type="Proteomes" id="UP000220669">
    <property type="component" value="Unassembled WGS sequence"/>
</dbReference>
<gene>
    <name evidence="2" type="ORF">CRM96_12445</name>
    <name evidence="3" type="ORF">EA71_02506</name>
</gene>
<dbReference type="RefSeq" id="WP_005879022.1">
    <property type="nucleotide sequence ID" value="NZ_CABGIQ010000007.1"/>
</dbReference>
<evidence type="ECO:0000313" key="2">
    <source>
        <dbReference type="EMBL" id="PEH45763.1"/>
    </source>
</evidence>
<evidence type="ECO:0000313" key="5">
    <source>
        <dbReference type="Proteomes" id="UP000252797"/>
    </source>
</evidence>
<keyword evidence="1" id="KW-0812">Transmembrane</keyword>
<reference evidence="2 4" key="2">
    <citation type="submission" date="2017-09" db="EMBL/GenBank/DDBJ databases">
        <title>FDA dAtabase for Regulatory Grade micrObial Sequences (FDA-ARGOS): Supporting development and validation of Infectious Disease Dx tests.</title>
        <authorList>
            <person name="Minogue T."/>
            <person name="Wolcott M."/>
            <person name="Wasieloski L."/>
            <person name="Aguilar W."/>
            <person name="Moore D."/>
            <person name="Tallon L.J."/>
            <person name="Sadzewicz L."/>
            <person name="Ott S."/>
            <person name="Zhao X."/>
            <person name="Nagaraj S."/>
            <person name="Vavikolanu K."/>
            <person name="Aluvathingal J."/>
            <person name="Nadendla S."/>
            <person name="Sichtig H."/>
        </authorList>
    </citation>
    <scope>NUCLEOTIDE SEQUENCE [LARGE SCALE GENOMIC DNA]</scope>
    <source>
        <strain evidence="2 4">FDAARGOS_396</strain>
    </source>
</reference>
<reference evidence="3 5" key="1">
    <citation type="submission" date="2015-06" db="EMBL/GenBank/DDBJ databases">
        <title>The Genome Sequence of Enterococcus durans 4EA1.</title>
        <authorList>
            <consortium name="The Broad Institute Genomics Platform"/>
            <consortium name="The Broad Institute Genome Sequencing Center for Infectious Disease"/>
            <person name="Earl A.M."/>
            <person name="Van Tyne D."/>
            <person name="Lebreton F."/>
            <person name="Saavedra J.T."/>
            <person name="Gilmore M.S."/>
            <person name="Manson Mcguire A."/>
            <person name="Clock S."/>
            <person name="Crupain M."/>
            <person name="Rangan U."/>
            <person name="Young S."/>
            <person name="Abouelleil A."/>
            <person name="Cao P."/>
            <person name="Chapman S.B."/>
            <person name="Griggs A."/>
            <person name="Priest M."/>
            <person name="Shea T."/>
            <person name="Wortman J."/>
            <person name="Nusbaum C."/>
            <person name="Birren B."/>
        </authorList>
    </citation>
    <scope>NUCLEOTIDE SEQUENCE [LARGE SCALE GENOMIC DNA]</scope>
    <source>
        <strain evidence="3 5">4EA1</strain>
    </source>
</reference>
<name>A0A367CC88_9ENTE</name>
<protein>
    <submittedName>
        <fullName evidence="3">Uncharacterized protein</fullName>
    </submittedName>
</protein>
<keyword evidence="1" id="KW-1133">Transmembrane helix</keyword>
<dbReference type="EMBL" id="LEPB01000005">
    <property type="protein sequence ID" value="RCA10002.1"/>
    <property type="molecule type" value="Genomic_DNA"/>
</dbReference>
<comment type="caution">
    <text evidence="3">The sequence shown here is derived from an EMBL/GenBank/DDBJ whole genome shotgun (WGS) entry which is preliminary data.</text>
</comment>
<evidence type="ECO:0000256" key="1">
    <source>
        <dbReference type="SAM" id="Phobius"/>
    </source>
</evidence>
<evidence type="ECO:0000313" key="3">
    <source>
        <dbReference type="EMBL" id="RCA10002.1"/>
    </source>
</evidence>
<dbReference type="Proteomes" id="UP000252797">
    <property type="component" value="Unassembled WGS sequence"/>
</dbReference>
<organism evidence="3 5">
    <name type="scientific">Enterococcus durans</name>
    <dbReference type="NCBI Taxonomy" id="53345"/>
    <lineage>
        <taxon>Bacteria</taxon>
        <taxon>Bacillati</taxon>
        <taxon>Bacillota</taxon>
        <taxon>Bacilli</taxon>
        <taxon>Lactobacillales</taxon>
        <taxon>Enterococcaceae</taxon>
        <taxon>Enterococcus</taxon>
    </lineage>
</organism>
<keyword evidence="1" id="KW-0472">Membrane</keyword>
<evidence type="ECO:0000313" key="4">
    <source>
        <dbReference type="Proteomes" id="UP000220669"/>
    </source>
</evidence>
<proteinExistence type="predicted"/>
<dbReference type="AlphaFoldDB" id="A0A367CC88"/>
<feature type="transmembrane region" description="Helical" evidence="1">
    <location>
        <begin position="12"/>
        <end position="45"/>
    </location>
</feature>
<dbReference type="EMBL" id="PDEB01000004">
    <property type="protein sequence ID" value="PEH45763.1"/>
    <property type="molecule type" value="Genomic_DNA"/>
</dbReference>
<sequence length="58" mass="6614">MYMLNIGTKDAMLAVAIIIILGLTIFYHWSVAAFIITECTVCFAFWAGSRKQDKRLEK</sequence>
<accession>A0A367CC88</accession>